<gene>
    <name evidence="1" type="ORF">CASFOL_019931</name>
</gene>
<protein>
    <submittedName>
        <fullName evidence="1">Uncharacterized protein</fullName>
    </submittedName>
</protein>
<evidence type="ECO:0000313" key="2">
    <source>
        <dbReference type="Proteomes" id="UP001632038"/>
    </source>
</evidence>
<dbReference type="AlphaFoldDB" id="A0ABD3D0Q3"/>
<keyword evidence="2" id="KW-1185">Reference proteome</keyword>
<proteinExistence type="predicted"/>
<evidence type="ECO:0000313" key="1">
    <source>
        <dbReference type="EMBL" id="KAL3635384.1"/>
    </source>
</evidence>
<organism evidence="1 2">
    <name type="scientific">Castilleja foliolosa</name>
    <dbReference type="NCBI Taxonomy" id="1961234"/>
    <lineage>
        <taxon>Eukaryota</taxon>
        <taxon>Viridiplantae</taxon>
        <taxon>Streptophyta</taxon>
        <taxon>Embryophyta</taxon>
        <taxon>Tracheophyta</taxon>
        <taxon>Spermatophyta</taxon>
        <taxon>Magnoliopsida</taxon>
        <taxon>eudicotyledons</taxon>
        <taxon>Gunneridae</taxon>
        <taxon>Pentapetalae</taxon>
        <taxon>asterids</taxon>
        <taxon>lamiids</taxon>
        <taxon>Lamiales</taxon>
        <taxon>Orobanchaceae</taxon>
        <taxon>Pedicularideae</taxon>
        <taxon>Castillejinae</taxon>
        <taxon>Castilleja</taxon>
    </lineage>
</organism>
<sequence>MLNCNFFFLSLKMKEPLLSSPFFIYFGAAAFQRSPNYKEEEKESVGGFFVDFTPFND</sequence>
<accession>A0ABD3D0Q3</accession>
<comment type="caution">
    <text evidence="1">The sequence shown here is derived from an EMBL/GenBank/DDBJ whole genome shotgun (WGS) entry which is preliminary data.</text>
</comment>
<dbReference type="Proteomes" id="UP001632038">
    <property type="component" value="Unassembled WGS sequence"/>
</dbReference>
<reference evidence="2" key="1">
    <citation type="journal article" date="2024" name="IScience">
        <title>Strigolactones Initiate the Formation of Haustorium-like Structures in Castilleja.</title>
        <authorList>
            <person name="Buerger M."/>
            <person name="Peterson D."/>
            <person name="Chory J."/>
        </authorList>
    </citation>
    <scope>NUCLEOTIDE SEQUENCE [LARGE SCALE GENOMIC DNA]</scope>
</reference>
<dbReference type="EMBL" id="JAVIJP010000027">
    <property type="protein sequence ID" value="KAL3635384.1"/>
    <property type="molecule type" value="Genomic_DNA"/>
</dbReference>
<name>A0ABD3D0Q3_9LAMI</name>